<keyword evidence="2" id="KW-1185">Reference proteome</keyword>
<reference evidence="1 2" key="1">
    <citation type="submission" date="2021-03" db="EMBL/GenBank/DDBJ databases">
        <title>Genomic Encyclopedia of Type Strains, Phase IV (KMG-IV): sequencing the most valuable type-strain genomes for metagenomic binning, comparative biology and taxonomic classification.</title>
        <authorList>
            <person name="Goeker M."/>
        </authorList>
    </citation>
    <scope>NUCLEOTIDE SEQUENCE [LARGE SCALE GENOMIC DNA]</scope>
    <source>
        <strain evidence="1 2">DSM 24738</strain>
    </source>
</reference>
<proteinExistence type="predicted"/>
<protein>
    <submittedName>
        <fullName evidence="1">Uncharacterized protein</fullName>
    </submittedName>
</protein>
<accession>A0ABS4GJ76</accession>
<organism evidence="1 2">
    <name type="scientific">Ammoniphilus resinae</name>
    <dbReference type="NCBI Taxonomy" id="861532"/>
    <lineage>
        <taxon>Bacteria</taxon>
        <taxon>Bacillati</taxon>
        <taxon>Bacillota</taxon>
        <taxon>Bacilli</taxon>
        <taxon>Bacillales</taxon>
        <taxon>Paenibacillaceae</taxon>
        <taxon>Aneurinibacillus group</taxon>
        <taxon>Ammoniphilus</taxon>
    </lineage>
</organism>
<evidence type="ECO:0000313" key="2">
    <source>
        <dbReference type="Proteomes" id="UP001519343"/>
    </source>
</evidence>
<dbReference type="EMBL" id="JAGGKT010000001">
    <property type="protein sequence ID" value="MBP1930207.1"/>
    <property type="molecule type" value="Genomic_DNA"/>
</dbReference>
<gene>
    <name evidence="1" type="ORF">J2Z37_000194</name>
</gene>
<dbReference type="Proteomes" id="UP001519343">
    <property type="component" value="Unassembled WGS sequence"/>
</dbReference>
<dbReference type="RefSeq" id="WP_209808018.1">
    <property type="nucleotide sequence ID" value="NZ_JAGGKT010000001.1"/>
</dbReference>
<sequence length="131" mass="15422">MAAKLWEKLTNIFKQEHDDKTEKATPTESNQAELPVQTYILTLLEQMQLMNIVDRYLKEFEREKIAVEPGWEKGYSLHNEVVVTNTAQQIYRSNLEVFYQVPGSSEKKAVYHVSLVKYPEDTWRVLQVKMQ</sequence>
<evidence type="ECO:0000313" key="1">
    <source>
        <dbReference type="EMBL" id="MBP1930207.1"/>
    </source>
</evidence>
<comment type="caution">
    <text evidence="1">The sequence shown here is derived from an EMBL/GenBank/DDBJ whole genome shotgun (WGS) entry which is preliminary data.</text>
</comment>
<name>A0ABS4GJ76_9BACL</name>